<name>A0A1Z5K0P0_FISSO</name>
<organism evidence="1 2">
    <name type="scientific">Fistulifera solaris</name>
    <name type="common">Oleaginous diatom</name>
    <dbReference type="NCBI Taxonomy" id="1519565"/>
    <lineage>
        <taxon>Eukaryota</taxon>
        <taxon>Sar</taxon>
        <taxon>Stramenopiles</taxon>
        <taxon>Ochrophyta</taxon>
        <taxon>Bacillariophyta</taxon>
        <taxon>Bacillariophyceae</taxon>
        <taxon>Bacillariophycidae</taxon>
        <taxon>Naviculales</taxon>
        <taxon>Naviculaceae</taxon>
        <taxon>Fistulifera</taxon>
    </lineage>
</organism>
<accession>A0A1Z5K0P0</accession>
<dbReference type="AlphaFoldDB" id="A0A1Z5K0P0"/>
<gene>
    <name evidence="1" type="ORF">FisN_19Hh167</name>
</gene>
<keyword evidence="2" id="KW-1185">Reference proteome</keyword>
<dbReference type="InParanoid" id="A0A1Z5K0P0"/>
<proteinExistence type="predicted"/>
<comment type="caution">
    <text evidence="1">The sequence shown here is derived from an EMBL/GenBank/DDBJ whole genome shotgun (WGS) entry which is preliminary data.</text>
</comment>
<sequence length="306" mass="33950">MSLAAFEEFNCDSYSFPWSHNPGLHREATTFIMKLAFIVISFSACFAEAFLVQVKPMPAIAEIVKSQEGKHLEFSLTIDKGSKKTDRATSMSLQGLKLTLGHEKATTTRLPGANGPTPQLSSGARKAGIDEQPFFVNMDGTQTVTVEDGCWEVVWKDTSPHGFLFCGLNLPTKVARNGVSLPVGHIYLCHHIWSRDTLRKAQERRRKAEEKANECLYQRKEAVLRMQGTNNLFEKAKLYRIALAALEDYSTSGVTMLNHVPSSDDVIDLGNDFVMSKKGTILTMGNASFLEVDKKIVGSTFLRIPV</sequence>
<reference evidence="1 2" key="1">
    <citation type="journal article" date="2015" name="Plant Cell">
        <title>Oil accumulation by the oleaginous diatom Fistulifera solaris as revealed by the genome and transcriptome.</title>
        <authorList>
            <person name="Tanaka T."/>
            <person name="Maeda Y."/>
            <person name="Veluchamy A."/>
            <person name="Tanaka M."/>
            <person name="Abida H."/>
            <person name="Marechal E."/>
            <person name="Bowler C."/>
            <person name="Muto M."/>
            <person name="Sunaga Y."/>
            <person name="Tanaka M."/>
            <person name="Yoshino T."/>
            <person name="Taniguchi T."/>
            <person name="Fukuda Y."/>
            <person name="Nemoto M."/>
            <person name="Matsumoto M."/>
            <person name="Wong P.S."/>
            <person name="Aburatani S."/>
            <person name="Fujibuchi W."/>
        </authorList>
    </citation>
    <scope>NUCLEOTIDE SEQUENCE [LARGE SCALE GENOMIC DNA]</scope>
    <source>
        <strain evidence="1 2">JPCC DA0580</strain>
    </source>
</reference>
<protein>
    <submittedName>
        <fullName evidence="1">Uncharacterized protein</fullName>
    </submittedName>
</protein>
<dbReference type="OrthoDB" id="43982at2759"/>
<evidence type="ECO:0000313" key="2">
    <source>
        <dbReference type="Proteomes" id="UP000198406"/>
    </source>
</evidence>
<dbReference type="Proteomes" id="UP000198406">
    <property type="component" value="Unassembled WGS sequence"/>
</dbReference>
<dbReference type="EMBL" id="BDSP01000137">
    <property type="protein sequence ID" value="GAX19588.1"/>
    <property type="molecule type" value="Genomic_DNA"/>
</dbReference>
<evidence type="ECO:0000313" key="1">
    <source>
        <dbReference type="EMBL" id="GAX19588.1"/>
    </source>
</evidence>